<dbReference type="AlphaFoldDB" id="Q24RJ6"/>
<name>Q24RJ6_DESHY</name>
<evidence type="ECO:0000313" key="1">
    <source>
        <dbReference type="EMBL" id="BAE85346.1"/>
    </source>
</evidence>
<organism evidence="1 2">
    <name type="scientific">Desulfitobacterium hafniense (strain Y51)</name>
    <dbReference type="NCBI Taxonomy" id="138119"/>
    <lineage>
        <taxon>Bacteria</taxon>
        <taxon>Bacillati</taxon>
        <taxon>Bacillota</taxon>
        <taxon>Clostridia</taxon>
        <taxon>Eubacteriales</taxon>
        <taxon>Desulfitobacteriaceae</taxon>
        <taxon>Desulfitobacterium</taxon>
    </lineage>
</organism>
<evidence type="ECO:0000313" key="2">
    <source>
        <dbReference type="Proteomes" id="UP000001946"/>
    </source>
</evidence>
<dbReference type="Proteomes" id="UP000001946">
    <property type="component" value="Chromosome"/>
</dbReference>
<dbReference type="HOGENOM" id="CLU_2368270_0_0_9"/>
<accession>Q24RJ6</accession>
<keyword evidence="2" id="KW-1185">Reference proteome</keyword>
<protein>
    <submittedName>
        <fullName evidence="1">Uncharacterized protein</fullName>
    </submittedName>
</protein>
<reference evidence="1 2" key="1">
    <citation type="journal article" date="2006" name="J. Bacteriol.">
        <title>Complete genome sequence of the dehalorespiring bacterium Desulfitobacterium hafniense Y51 and comparison with Dehalococcoides ethenogenes 195.</title>
        <authorList>
            <person name="Nonaka H."/>
            <person name="Keresztes G."/>
            <person name="Shinoda Y."/>
            <person name="Ikenaga Y."/>
            <person name="Abe M."/>
            <person name="Naito K."/>
            <person name="Inatomi K."/>
            <person name="Furukawa K."/>
            <person name="Inui M."/>
            <person name="Yukawa H."/>
        </authorList>
    </citation>
    <scope>NUCLEOTIDE SEQUENCE [LARGE SCALE GENOMIC DNA]</scope>
    <source>
        <strain evidence="1 2">Y51</strain>
    </source>
</reference>
<dbReference type="EMBL" id="AP008230">
    <property type="protein sequence ID" value="BAE85346.1"/>
    <property type="molecule type" value="Genomic_DNA"/>
</dbReference>
<gene>
    <name evidence="1" type="ordered locus">DSY3557</name>
</gene>
<proteinExistence type="predicted"/>
<sequence>MFSTMITKPITLSLSRILQPRKRCGKKSNEPKTGLSSFNNCAYISSLLNFHQVIKYQMAIREQYSPCLFIFRSGIASGKNLPAYIVNEDRIAHDL</sequence>
<dbReference type="KEGG" id="dsy:DSY3557"/>